<dbReference type="PANTHER" id="PTHR30098">
    <property type="entry name" value="LEUCYL/PHENYLALANYL-TRNA--PROTEIN TRANSFERASE"/>
    <property type="match status" value="1"/>
</dbReference>
<evidence type="ECO:0000256" key="4">
    <source>
        <dbReference type="HAMAP-Rule" id="MF_00688"/>
    </source>
</evidence>
<organism evidence="5 6">
    <name type="scientific">Varunaivibrio sulfuroxidans</name>
    <dbReference type="NCBI Taxonomy" id="1773489"/>
    <lineage>
        <taxon>Bacteria</taxon>
        <taxon>Pseudomonadati</taxon>
        <taxon>Pseudomonadota</taxon>
        <taxon>Alphaproteobacteria</taxon>
        <taxon>Rhodospirillales</taxon>
        <taxon>Magnetovibrionaceae</taxon>
        <taxon>Varunaivibrio</taxon>
    </lineage>
</organism>
<evidence type="ECO:0000256" key="1">
    <source>
        <dbReference type="ARBA" id="ARBA00022490"/>
    </source>
</evidence>
<comment type="catalytic activity">
    <reaction evidence="4">
        <text>N-terminal L-lysyl-[protein] + L-leucyl-tRNA(Leu) = N-terminal L-leucyl-L-lysyl-[protein] + tRNA(Leu) + H(+)</text>
        <dbReference type="Rhea" id="RHEA:12340"/>
        <dbReference type="Rhea" id="RHEA-COMP:9613"/>
        <dbReference type="Rhea" id="RHEA-COMP:9622"/>
        <dbReference type="Rhea" id="RHEA-COMP:12670"/>
        <dbReference type="Rhea" id="RHEA-COMP:12671"/>
        <dbReference type="ChEBI" id="CHEBI:15378"/>
        <dbReference type="ChEBI" id="CHEBI:65249"/>
        <dbReference type="ChEBI" id="CHEBI:78442"/>
        <dbReference type="ChEBI" id="CHEBI:78494"/>
        <dbReference type="ChEBI" id="CHEBI:133043"/>
        <dbReference type="EC" id="2.3.2.6"/>
    </reaction>
</comment>
<gene>
    <name evidence="4" type="primary">aat</name>
    <name evidence="5" type="ORF">EDD55_10847</name>
</gene>
<accession>A0A4R3J5Y2</accession>
<dbReference type="GO" id="GO:0030163">
    <property type="term" value="P:protein catabolic process"/>
    <property type="evidence" value="ECO:0007669"/>
    <property type="project" value="UniProtKB-UniRule"/>
</dbReference>
<dbReference type="Gene3D" id="3.40.630.70">
    <property type="entry name" value="Leucyl/phenylalanyl-tRNA-protein transferase, C-terminal domain"/>
    <property type="match status" value="1"/>
</dbReference>
<dbReference type="GO" id="GO:0008914">
    <property type="term" value="F:leucyl-tRNA--protein transferase activity"/>
    <property type="evidence" value="ECO:0007669"/>
    <property type="project" value="UniProtKB-UniRule"/>
</dbReference>
<dbReference type="PANTHER" id="PTHR30098:SF2">
    <property type="entry name" value="LEUCYL_PHENYLALANYL-TRNA--PROTEIN TRANSFERASE"/>
    <property type="match status" value="1"/>
</dbReference>
<protein>
    <recommendedName>
        <fullName evidence="4">Leucyl/phenylalanyl-tRNA--protein transferase</fullName>
        <ecNumber evidence="4">2.3.2.6</ecNumber>
    </recommendedName>
    <alternativeName>
        <fullName evidence="4">L/F-transferase</fullName>
    </alternativeName>
    <alternativeName>
        <fullName evidence="4">Leucyltransferase</fullName>
    </alternativeName>
    <alternativeName>
        <fullName evidence="4">Phenyalanyltransferase</fullName>
    </alternativeName>
</protein>
<comment type="catalytic activity">
    <reaction evidence="4">
        <text>N-terminal L-arginyl-[protein] + L-leucyl-tRNA(Leu) = N-terminal L-leucyl-L-arginyl-[protein] + tRNA(Leu) + H(+)</text>
        <dbReference type="Rhea" id="RHEA:50416"/>
        <dbReference type="Rhea" id="RHEA-COMP:9613"/>
        <dbReference type="Rhea" id="RHEA-COMP:9622"/>
        <dbReference type="Rhea" id="RHEA-COMP:12672"/>
        <dbReference type="Rhea" id="RHEA-COMP:12673"/>
        <dbReference type="ChEBI" id="CHEBI:15378"/>
        <dbReference type="ChEBI" id="CHEBI:64719"/>
        <dbReference type="ChEBI" id="CHEBI:78442"/>
        <dbReference type="ChEBI" id="CHEBI:78494"/>
        <dbReference type="ChEBI" id="CHEBI:133044"/>
        <dbReference type="EC" id="2.3.2.6"/>
    </reaction>
</comment>
<sequence>MAITTFTGWKSSSIRMPRPSVGPHLLTPEILVRAYAAGVFPMSESRDDPTIFWVDPEVRGILPLDGLHVSRSLRKTVRKSLFEVRCDTAFEAVIDACAETTPERPETWINDKIRRCFIEMHTLGLAHSVETWKDGRLVGGLYGLALKGAFFGESMFSRMTDASKVALVHLVARLNISGFRLLDSQFLTEHLHRLGAIEISAADYHKRLDDAFSVDAEFYCDPPPSLLEGALEAVFMQSRTQTS</sequence>
<name>A0A4R3J5Y2_9PROT</name>
<keyword evidence="1 4" id="KW-0963">Cytoplasm</keyword>
<evidence type="ECO:0000256" key="3">
    <source>
        <dbReference type="ARBA" id="ARBA00023315"/>
    </source>
</evidence>
<proteinExistence type="inferred from homology"/>
<evidence type="ECO:0000313" key="5">
    <source>
        <dbReference type="EMBL" id="TCS61248.1"/>
    </source>
</evidence>
<evidence type="ECO:0000256" key="2">
    <source>
        <dbReference type="ARBA" id="ARBA00022679"/>
    </source>
</evidence>
<comment type="function">
    <text evidence="4">Functions in the N-end rule pathway of protein degradation where it conjugates Leu, Phe and, less efficiently, Met from aminoacyl-tRNAs to the N-termini of proteins containing an N-terminal arginine or lysine.</text>
</comment>
<comment type="catalytic activity">
    <reaction evidence="4">
        <text>L-phenylalanyl-tRNA(Phe) + an N-terminal L-alpha-aminoacyl-[protein] = an N-terminal L-phenylalanyl-L-alpha-aminoacyl-[protein] + tRNA(Phe)</text>
        <dbReference type="Rhea" id="RHEA:43632"/>
        <dbReference type="Rhea" id="RHEA-COMP:9668"/>
        <dbReference type="Rhea" id="RHEA-COMP:9699"/>
        <dbReference type="Rhea" id="RHEA-COMP:10636"/>
        <dbReference type="Rhea" id="RHEA-COMP:10637"/>
        <dbReference type="ChEBI" id="CHEBI:78442"/>
        <dbReference type="ChEBI" id="CHEBI:78531"/>
        <dbReference type="ChEBI" id="CHEBI:78597"/>
        <dbReference type="ChEBI" id="CHEBI:83561"/>
        <dbReference type="EC" id="2.3.2.6"/>
    </reaction>
</comment>
<dbReference type="SUPFAM" id="SSF55729">
    <property type="entry name" value="Acyl-CoA N-acyltransferases (Nat)"/>
    <property type="match status" value="1"/>
</dbReference>
<reference evidence="5 6" key="1">
    <citation type="submission" date="2019-03" db="EMBL/GenBank/DDBJ databases">
        <title>Genomic Encyclopedia of Type Strains, Phase IV (KMG-IV): sequencing the most valuable type-strain genomes for metagenomic binning, comparative biology and taxonomic classification.</title>
        <authorList>
            <person name="Goeker M."/>
        </authorList>
    </citation>
    <scope>NUCLEOTIDE SEQUENCE [LARGE SCALE GENOMIC DNA]</scope>
    <source>
        <strain evidence="5 6">DSM 101688</strain>
    </source>
</reference>
<dbReference type="InterPro" id="IPR004616">
    <property type="entry name" value="Leu/Phe-tRNA_Trfase"/>
</dbReference>
<dbReference type="FunFam" id="3.40.630.70:FF:000001">
    <property type="entry name" value="Leucyl/phenylalanyl-tRNA--protein transferase"/>
    <property type="match status" value="1"/>
</dbReference>
<dbReference type="AlphaFoldDB" id="A0A4R3J5Y2"/>
<comment type="similarity">
    <text evidence="4">Belongs to the L/F-transferase family.</text>
</comment>
<dbReference type="HAMAP" id="MF_00688">
    <property type="entry name" value="Leu_Phe_trans"/>
    <property type="match status" value="1"/>
</dbReference>
<dbReference type="InterPro" id="IPR016181">
    <property type="entry name" value="Acyl_CoA_acyltransferase"/>
</dbReference>
<comment type="caution">
    <text evidence="5">The sequence shown here is derived from an EMBL/GenBank/DDBJ whole genome shotgun (WGS) entry which is preliminary data.</text>
</comment>
<evidence type="ECO:0000313" key="6">
    <source>
        <dbReference type="Proteomes" id="UP000295304"/>
    </source>
</evidence>
<dbReference type="EC" id="2.3.2.6" evidence="4"/>
<comment type="subcellular location">
    <subcellularLocation>
        <location evidence="4">Cytoplasm</location>
    </subcellularLocation>
</comment>
<dbReference type="Proteomes" id="UP000295304">
    <property type="component" value="Unassembled WGS sequence"/>
</dbReference>
<dbReference type="Pfam" id="PF03588">
    <property type="entry name" value="Leu_Phe_trans"/>
    <property type="match status" value="1"/>
</dbReference>
<dbReference type="EMBL" id="SLZW01000008">
    <property type="protein sequence ID" value="TCS61248.1"/>
    <property type="molecule type" value="Genomic_DNA"/>
</dbReference>
<keyword evidence="2 4" id="KW-0808">Transferase</keyword>
<keyword evidence="3 4" id="KW-0012">Acyltransferase</keyword>
<dbReference type="InterPro" id="IPR042203">
    <property type="entry name" value="Leu/Phe-tRNA_Trfase_C"/>
</dbReference>
<keyword evidence="6" id="KW-1185">Reference proteome</keyword>
<dbReference type="NCBIfam" id="TIGR00667">
    <property type="entry name" value="aat"/>
    <property type="match status" value="1"/>
</dbReference>
<dbReference type="GO" id="GO:0005737">
    <property type="term" value="C:cytoplasm"/>
    <property type="evidence" value="ECO:0007669"/>
    <property type="project" value="UniProtKB-SubCell"/>
</dbReference>